<sequence>METMTTDYILVPLGFIIMVGYHVWLLHRIIHYSTKPITNINSIRNYIPVMDRVMATTMMAWATIMLGSLVALLMANAHCLKQISDREMPDRAGTEHAVVMKFFCLTAYLLAAFLLSVQMGRHYFRANLLMIAVQARYCRPHQRRVPMEYSVASVSDWEEEGQEKKKTTMQVESVKLVDVAEKKKKTESAFSRHDREISTVELLEIIVVKAHRIPLLSENLNFSACFMTSINCRRSVISVGGALDNHPDSDYVGVSSST</sequence>
<keyword evidence="1" id="KW-1133">Transmembrane helix</keyword>
<reference evidence="2 3" key="1">
    <citation type="journal article" date="2022" name="Nat. Plants">
        <title>Genomes of leafy and leafless Platanthera orchids illuminate the evolution of mycoheterotrophy.</title>
        <authorList>
            <person name="Li M.H."/>
            <person name="Liu K.W."/>
            <person name="Li Z."/>
            <person name="Lu H.C."/>
            <person name="Ye Q.L."/>
            <person name="Zhang D."/>
            <person name="Wang J.Y."/>
            <person name="Li Y.F."/>
            <person name="Zhong Z.M."/>
            <person name="Liu X."/>
            <person name="Yu X."/>
            <person name="Liu D.K."/>
            <person name="Tu X.D."/>
            <person name="Liu B."/>
            <person name="Hao Y."/>
            <person name="Liao X.Y."/>
            <person name="Jiang Y.T."/>
            <person name="Sun W.H."/>
            <person name="Chen J."/>
            <person name="Chen Y.Q."/>
            <person name="Ai Y."/>
            <person name="Zhai J.W."/>
            <person name="Wu S.S."/>
            <person name="Zhou Z."/>
            <person name="Hsiao Y.Y."/>
            <person name="Wu W.L."/>
            <person name="Chen Y.Y."/>
            <person name="Lin Y.F."/>
            <person name="Hsu J.L."/>
            <person name="Li C.Y."/>
            <person name="Wang Z.W."/>
            <person name="Zhao X."/>
            <person name="Zhong W.Y."/>
            <person name="Ma X.K."/>
            <person name="Ma L."/>
            <person name="Huang J."/>
            <person name="Chen G.Z."/>
            <person name="Huang M.Z."/>
            <person name="Huang L."/>
            <person name="Peng D.H."/>
            <person name="Luo Y.B."/>
            <person name="Zou S.Q."/>
            <person name="Chen S.P."/>
            <person name="Lan S."/>
            <person name="Tsai W.C."/>
            <person name="Van de Peer Y."/>
            <person name="Liu Z.J."/>
        </authorList>
    </citation>
    <scope>NUCLEOTIDE SEQUENCE [LARGE SCALE GENOMIC DNA]</scope>
    <source>
        <strain evidence="2">Lor288</strain>
    </source>
</reference>
<evidence type="ECO:0000313" key="2">
    <source>
        <dbReference type="EMBL" id="KAK8964182.1"/>
    </source>
</evidence>
<evidence type="ECO:0000313" key="3">
    <source>
        <dbReference type="Proteomes" id="UP001412067"/>
    </source>
</evidence>
<dbReference type="PANTHER" id="PTHR31168:SF1">
    <property type="entry name" value="DUF599 FAMILY PROTEIN"/>
    <property type="match status" value="1"/>
</dbReference>
<keyword evidence="1" id="KW-0472">Membrane</keyword>
<feature type="transmembrane region" description="Helical" evidence="1">
    <location>
        <begin position="6"/>
        <end position="26"/>
    </location>
</feature>
<feature type="transmembrane region" description="Helical" evidence="1">
    <location>
        <begin position="97"/>
        <end position="117"/>
    </location>
</feature>
<proteinExistence type="predicted"/>
<gene>
    <name evidence="2" type="ORF">KSP40_PGU009606</name>
</gene>
<dbReference type="Proteomes" id="UP001412067">
    <property type="component" value="Unassembled WGS sequence"/>
</dbReference>
<name>A0ABR2MJ68_9ASPA</name>
<keyword evidence="1" id="KW-0812">Transmembrane</keyword>
<evidence type="ECO:0000256" key="1">
    <source>
        <dbReference type="SAM" id="Phobius"/>
    </source>
</evidence>
<protein>
    <submittedName>
        <fullName evidence="2">Uncharacterized protein</fullName>
    </submittedName>
</protein>
<comment type="caution">
    <text evidence="2">The sequence shown here is derived from an EMBL/GenBank/DDBJ whole genome shotgun (WGS) entry which is preliminary data.</text>
</comment>
<organism evidence="2 3">
    <name type="scientific">Platanthera guangdongensis</name>
    <dbReference type="NCBI Taxonomy" id="2320717"/>
    <lineage>
        <taxon>Eukaryota</taxon>
        <taxon>Viridiplantae</taxon>
        <taxon>Streptophyta</taxon>
        <taxon>Embryophyta</taxon>
        <taxon>Tracheophyta</taxon>
        <taxon>Spermatophyta</taxon>
        <taxon>Magnoliopsida</taxon>
        <taxon>Liliopsida</taxon>
        <taxon>Asparagales</taxon>
        <taxon>Orchidaceae</taxon>
        <taxon>Orchidoideae</taxon>
        <taxon>Orchideae</taxon>
        <taxon>Orchidinae</taxon>
        <taxon>Platanthera</taxon>
    </lineage>
</organism>
<dbReference type="InterPro" id="IPR006747">
    <property type="entry name" value="DUF599"/>
</dbReference>
<accession>A0ABR2MJ68</accession>
<keyword evidence="3" id="KW-1185">Reference proteome</keyword>
<dbReference type="PANTHER" id="PTHR31168">
    <property type="entry name" value="OS02G0292800 PROTEIN"/>
    <property type="match status" value="1"/>
</dbReference>
<feature type="transmembrane region" description="Helical" evidence="1">
    <location>
        <begin position="53"/>
        <end position="77"/>
    </location>
</feature>
<dbReference type="Pfam" id="PF04654">
    <property type="entry name" value="DUF599"/>
    <property type="match status" value="1"/>
</dbReference>
<dbReference type="EMBL" id="JBBWWR010000007">
    <property type="protein sequence ID" value="KAK8964182.1"/>
    <property type="molecule type" value="Genomic_DNA"/>
</dbReference>